<proteinExistence type="predicted"/>
<accession>A0A4Z2E1K2</accession>
<evidence type="ECO:0000313" key="3">
    <source>
        <dbReference type="Proteomes" id="UP000314294"/>
    </source>
</evidence>
<organism evidence="2 3">
    <name type="scientific">Liparis tanakae</name>
    <name type="common">Tanaka's snailfish</name>
    <dbReference type="NCBI Taxonomy" id="230148"/>
    <lineage>
        <taxon>Eukaryota</taxon>
        <taxon>Metazoa</taxon>
        <taxon>Chordata</taxon>
        <taxon>Craniata</taxon>
        <taxon>Vertebrata</taxon>
        <taxon>Euteleostomi</taxon>
        <taxon>Actinopterygii</taxon>
        <taxon>Neopterygii</taxon>
        <taxon>Teleostei</taxon>
        <taxon>Neoteleostei</taxon>
        <taxon>Acanthomorphata</taxon>
        <taxon>Eupercaria</taxon>
        <taxon>Perciformes</taxon>
        <taxon>Cottioidei</taxon>
        <taxon>Cottales</taxon>
        <taxon>Liparidae</taxon>
        <taxon>Liparis</taxon>
    </lineage>
</organism>
<feature type="region of interest" description="Disordered" evidence="1">
    <location>
        <begin position="1"/>
        <end position="75"/>
    </location>
</feature>
<name>A0A4Z2E1K2_9TELE</name>
<protein>
    <submittedName>
        <fullName evidence="2">Uncharacterized protein</fullName>
    </submittedName>
</protein>
<reference evidence="2 3" key="1">
    <citation type="submission" date="2019-03" db="EMBL/GenBank/DDBJ databases">
        <title>First draft genome of Liparis tanakae, snailfish: a comprehensive survey of snailfish specific genes.</title>
        <authorList>
            <person name="Kim W."/>
            <person name="Song I."/>
            <person name="Jeong J.-H."/>
            <person name="Kim D."/>
            <person name="Kim S."/>
            <person name="Ryu S."/>
            <person name="Song J.Y."/>
            <person name="Lee S.K."/>
        </authorList>
    </citation>
    <scope>NUCLEOTIDE SEQUENCE [LARGE SCALE GENOMIC DNA]</scope>
    <source>
        <tissue evidence="2">Muscle</tissue>
    </source>
</reference>
<feature type="compositionally biased region" description="Basic residues" evidence="1">
    <location>
        <begin position="30"/>
        <end position="39"/>
    </location>
</feature>
<sequence length="93" mass="10162">MNEYKNTLLRDTGHRGHRRSQGSQEVTGGHRVHRGHRRSQGSQEVTGVTGGHRGHRRTQGSQEDTEVTGVTGGHRGHTLRAVFMGSACSLLLP</sequence>
<comment type="caution">
    <text evidence="2">The sequence shown here is derived from an EMBL/GenBank/DDBJ whole genome shotgun (WGS) entry which is preliminary data.</text>
</comment>
<evidence type="ECO:0000313" key="2">
    <source>
        <dbReference type="EMBL" id="TNN22252.1"/>
    </source>
</evidence>
<keyword evidence="3" id="KW-1185">Reference proteome</keyword>
<dbReference type="EMBL" id="SRLO01023481">
    <property type="protein sequence ID" value="TNN22252.1"/>
    <property type="molecule type" value="Genomic_DNA"/>
</dbReference>
<gene>
    <name evidence="2" type="ORF">EYF80_067634</name>
</gene>
<dbReference type="Proteomes" id="UP000314294">
    <property type="component" value="Unassembled WGS sequence"/>
</dbReference>
<dbReference type="AlphaFoldDB" id="A0A4Z2E1K2"/>
<evidence type="ECO:0000256" key="1">
    <source>
        <dbReference type="SAM" id="MobiDB-lite"/>
    </source>
</evidence>